<dbReference type="Gene3D" id="3.30.565.10">
    <property type="entry name" value="Histidine kinase-like ATPase, C-terminal domain"/>
    <property type="match status" value="1"/>
</dbReference>
<dbReference type="OrthoDB" id="479131at2"/>
<dbReference type="InterPro" id="IPR036890">
    <property type="entry name" value="HATPase_C_sf"/>
</dbReference>
<dbReference type="PANTHER" id="PTHR35801">
    <property type="entry name" value="PHOSPHOSERINE PHOSPHATASE RSBX"/>
    <property type="match status" value="1"/>
</dbReference>
<dbReference type="Gene3D" id="3.60.40.10">
    <property type="entry name" value="PPM-type phosphatase domain"/>
    <property type="match status" value="1"/>
</dbReference>
<protein>
    <submittedName>
        <fullName evidence="2">Histidine kinase</fullName>
    </submittedName>
</protein>
<dbReference type="AlphaFoldDB" id="A0A4Z0BZ62"/>
<dbReference type="InterPro" id="IPR003594">
    <property type="entry name" value="HATPase_dom"/>
</dbReference>
<keyword evidence="3" id="KW-1185">Reference proteome</keyword>
<dbReference type="PANTHER" id="PTHR35801:SF1">
    <property type="entry name" value="PHOSPHOSERINE PHOSPHATASE RSBX"/>
    <property type="match status" value="1"/>
</dbReference>
<dbReference type="SUPFAM" id="SSF81606">
    <property type="entry name" value="PP2C-like"/>
    <property type="match status" value="1"/>
</dbReference>
<gene>
    <name evidence="2" type="ORF">EZ242_05300</name>
</gene>
<proteinExistence type="predicted"/>
<dbReference type="SMART" id="SM00331">
    <property type="entry name" value="PP2C_SIG"/>
    <property type="match status" value="1"/>
</dbReference>
<dbReference type="SUPFAM" id="SSF55874">
    <property type="entry name" value="ATPase domain of HSP90 chaperone/DNA topoisomerase II/histidine kinase"/>
    <property type="match status" value="1"/>
</dbReference>
<reference evidence="2 3" key="1">
    <citation type="submission" date="2019-03" db="EMBL/GenBank/DDBJ databases">
        <title>Ramlibacter rhizophilus CCTCC AB2015357, whole genome shotgun sequence.</title>
        <authorList>
            <person name="Zhang X."/>
            <person name="Feng G."/>
            <person name="Zhu H."/>
        </authorList>
    </citation>
    <scope>NUCLEOTIDE SEQUENCE [LARGE SCALE GENOMIC DNA]</scope>
    <source>
        <strain evidence="2 3">CCTCC AB2015357</strain>
    </source>
</reference>
<evidence type="ECO:0000259" key="1">
    <source>
        <dbReference type="SMART" id="SM00331"/>
    </source>
</evidence>
<dbReference type="InterPro" id="IPR039248">
    <property type="entry name" value="Ptase_RsbX"/>
</dbReference>
<evidence type="ECO:0000313" key="2">
    <source>
        <dbReference type="EMBL" id="TFZ03305.1"/>
    </source>
</evidence>
<dbReference type="EMBL" id="SMLL01000002">
    <property type="protein sequence ID" value="TFZ03305.1"/>
    <property type="molecule type" value="Genomic_DNA"/>
</dbReference>
<dbReference type="Proteomes" id="UP000297564">
    <property type="component" value="Unassembled WGS sequence"/>
</dbReference>
<keyword evidence="2" id="KW-0808">Transferase</keyword>
<dbReference type="InterPro" id="IPR036457">
    <property type="entry name" value="PPM-type-like_dom_sf"/>
</dbReference>
<feature type="domain" description="PPM-type phosphatase" evidence="1">
    <location>
        <begin position="133"/>
        <end position="322"/>
    </location>
</feature>
<comment type="caution">
    <text evidence="2">The sequence shown here is derived from an EMBL/GenBank/DDBJ whole genome shotgun (WGS) entry which is preliminary data.</text>
</comment>
<dbReference type="RefSeq" id="WP_135284104.1">
    <property type="nucleotide sequence ID" value="NZ_SMLL01000002.1"/>
</dbReference>
<dbReference type="InterPro" id="IPR001932">
    <property type="entry name" value="PPM-type_phosphatase-like_dom"/>
</dbReference>
<evidence type="ECO:0000313" key="3">
    <source>
        <dbReference type="Proteomes" id="UP000297564"/>
    </source>
</evidence>
<accession>A0A4Z0BZ62</accession>
<dbReference type="Pfam" id="PF07228">
    <property type="entry name" value="SpoIIE"/>
    <property type="match status" value="1"/>
</dbReference>
<name>A0A4Z0BZ62_9BURK</name>
<organism evidence="2 3">
    <name type="scientific">Ramlibacter rhizophilus</name>
    <dbReference type="NCBI Taxonomy" id="1781167"/>
    <lineage>
        <taxon>Bacteria</taxon>
        <taxon>Pseudomonadati</taxon>
        <taxon>Pseudomonadota</taxon>
        <taxon>Betaproteobacteria</taxon>
        <taxon>Burkholderiales</taxon>
        <taxon>Comamonadaceae</taxon>
        <taxon>Ramlibacter</taxon>
    </lineage>
</organism>
<sequence>MDDNSRVGEARRFAAALALRAGLDELEAGRLAIVVTELGTNLVRHAQRGQLLLAVREEAGDVEMVAIDHGPGIADIRRSMDDGFSTGGTPGTGLGAIRRQARDFELHSSPEGTLAVARVGRAQAAALAAAPAIEVGGVSLPLRGEIVCGDAWAAAVEGTRTSVIVADGLGHGLDASEAAQAALDVFAADPWRAPRVLLEVIHARLRSTRGAAVTLLQADAASNRLRACGAGNVSARVLSGAVDRSLVMQHGTAGLQMRRPEEVEIEWPQHALLIVHTDGIASRWEAQRFYPLLMRDPALAAALLLRDHSRERDDATATVIRRRM</sequence>
<dbReference type="GO" id="GO:0016301">
    <property type="term" value="F:kinase activity"/>
    <property type="evidence" value="ECO:0007669"/>
    <property type="project" value="UniProtKB-KW"/>
</dbReference>
<keyword evidence="2" id="KW-0418">Kinase</keyword>
<dbReference type="Pfam" id="PF13581">
    <property type="entry name" value="HATPase_c_2"/>
    <property type="match status" value="1"/>
</dbReference>